<feature type="region of interest" description="Disordered" evidence="1">
    <location>
        <begin position="270"/>
        <end position="355"/>
    </location>
</feature>
<reference evidence="2 3" key="1">
    <citation type="submission" date="2024-04" db="EMBL/GenBank/DDBJ databases">
        <title>Tritrichomonas musculus Genome.</title>
        <authorList>
            <person name="Alves-Ferreira E."/>
            <person name="Grigg M."/>
            <person name="Lorenzi H."/>
            <person name="Galac M."/>
        </authorList>
    </citation>
    <scope>NUCLEOTIDE SEQUENCE [LARGE SCALE GENOMIC DNA]</scope>
    <source>
        <strain evidence="2 3">EAF2021</strain>
    </source>
</reference>
<evidence type="ECO:0000256" key="1">
    <source>
        <dbReference type="SAM" id="MobiDB-lite"/>
    </source>
</evidence>
<feature type="region of interest" description="Disordered" evidence="1">
    <location>
        <begin position="1"/>
        <end position="21"/>
    </location>
</feature>
<evidence type="ECO:0000313" key="2">
    <source>
        <dbReference type="EMBL" id="KAK8887674.1"/>
    </source>
</evidence>
<proteinExistence type="predicted"/>
<keyword evidence="3" id="KW-1185">Reference proteome</keyword>
<protein>
    <submittedName>
        <fullName evidence="2">Uncharacterized protein</fullName>
    </submittedName>
</protein>
<gene>
    <name evidence="2" type="ORF">M9Y10_038727</name>
</gene>
<feature type="compositionally biased region" description="Polar residues" evidence="1">
    <location>
        <begin position="1"/>
        <end position="15"/>
    </location>
</feature>
<name>A0ABR2K9A6_9EUKA</name>
<dbReference type="EMBL" id="JAPFFF010000006">
    <property type="protein sequence ID" value="KAK8887674.1"/>
    <property type="molecule type" value="Genomic_DNA"/>
</dbReference>
<accession>A0ABR2K9A6</accession>
<dbReference type="Proteomes" id="UP001470230">
    <property type="component" value="Unassembled WGS sequence"/>
</dbReference>
<evidence type="ECO:0000313" key="3">
    <source>
        <dbReference type="Proteomes" id="UP001470230"/>
    </source>
</evidence>
<sequence length="719" mass="84306">MTTKSFSAHSRTSRSTIDDNRSVSSRYIKEAEKVKLPPAAREATEKFQSIMSNLKKNINKLFLNDDTKKQVELQYANTYQAGLNICKLGPKNFTDENVSPFFSEWSDLSDILYNYFDFDPKERFTQYIDEITKKIINIVQPINIIAFDDSYPAEAKKAKQAKADKDSFDNSMSLLSKQTYKFFKGKLSIDTFIQTIKQLISNVTSYKNLYFHQPREEATDILYLTQTYLNRILDAVYDFYGDEKSFNIFNSRLIKSGEKLEILFKNQKKNDSNDEFPEDIHSDNEKNNEEEDEIDKIFTSKNRNPPKVSFGNANHNDNQYYSENEEEEAYTKRSSNHKIQKNDKEKRQPNNNENIEETEEQLRAEISELKQSINTISKKISNINRKRAAENEEDDDIKSKKIDLSFSNDYLSNIIKYTKELNEETQNELESLQSLNTELDNIFGTKNKYNKQPLNSSTKKIKGEINNLDDKLQTFSDELTKYQQKTSRSLKIRARQSNKDDIMREIIELNVQNKGIESSIGEIEETKKKLIQEEEKLGTSENPSNQTLNDMMNFLDSHKKELNEIENYFENSEPIQNPEKISQELEVYRDDKYVSDINDDYLKTKKELEKARSSYDSCLSQFNDSINKLLKYLTSEDKDTIELFRSKLDDKENEEFEASYSSLGKVREEMIIKYSLKNKMDTIKNWLDDNFPQYDDHNLSIEQKLELILQEVKSHNPKR</sequence>
<feature type="compositionally biased region" description="Basic and acidic residues" evidence="1">
    <location>
        <begin position="270"/>
        <end position="287"/>
    </location>
</feature>
<feature type="compositionally biased region" description="Polar residues" evidence="1">
    <location>
        <begin position="311"/>
        <end position="322"/>
    </location>
</feature>
<comment type="caution">
    <text evidence="2">The sequence shown here is derived from an EMBL/GenBank/DDBJ whole genome shotgun (WGS) entry which is preliminary data.</text>
</comment>
<organism evidence="2 3">
    <name type="scientific">Tritrichomonas musculus</name>
    <dbReference type="NCBI Taxonomy" id="1915356"/>
    <lineage>
        <taxon>Eukaryota</taxon>
        <taxon>Metamonada</taxon>
        <taxon>Parabasalia</taxon>
        <taxon>Tritrichomonadida</taxon>
        <taxon>Tritrichomonadidae</taxon>
        <taxon>Tritrichomonas</taxon>
    </lineage>
</organism>